<accession>A0AC58UPI5</accession>
<gene>
    <name evidence="2" type="primary">LOC142181782</name>
</gene>
<keyword evidence="1" id="KW-1185">Reference proteome</keyword>
<name>A0AC58UPI5_TOBAC</name>
<evidence type="ECO:0000313" key="1">
    <source>
        <dbReference type="Proteomes" id="UP000790787"/>
    </source>
</evidence>
<reference evidence="1" key="1">
    <citation type="journal article" date="2014" name="Nat. Commun.">
        <title>The tobacco genome sequence and its comparison with those of tomato and potato.</title>
        <authorList>
            <person name="Sierro N."/>
            <person name="Battey J.N."/>
            <person name="Ouadi S."/>
            <person name="Bakaher N."/>
            <person name="Bovet L."/>
            <person name="Willig A."/>
            <person name="Goepfert S."/>
            <person name="Peitsch M.C."/>
            <person name="Ivanov N.V."/>
        </authorList>
    </citation>
    <scope>NUCLEOTIDE SEQUENCE [LARGE SCALE GENOMIC DNA]</scope>
</reference>
<proteinExistence type="predicted"/>
<reference evidence="2" key="2">
    <citation type="submission" date="2025-08" db="UniProtKB">
        <authorList>
            <consortium name="RefSeq"/>
        </authorList>
    </citation>
    <scope>IDENTIFICATION</scope>
    <source>
        <tissue evidence="2">Leaf</tissue>
    </source>
</reference>
<dbReference type="Proteomes" id="UP000790787">
    <property type="component" value="Chromosome 6"/>
</dbReference>
<dbReference type="RefSeq" id="XP_075111412.1">
    <property type="nucleotide sequence ID" value="XM_075255311.1"/>
</dbReference>
<organism evidence="1 2">
    <name type="scientific">Nicotiana tabacum</name>
    <name type="common">Common tobacco</name>
    <dbReference type="NCBI Taxonomy" id="4097"/>
    <lineage>
        <taxon>Eukaryota</taxon>
        <taxon>Viridiplantae</taxon>
        <taxon>Streptophyta</taxon>
        <taxon>Embryophyta</taxon>
        <taxon>Tracheophyta</taxon>
        <taxon>Spermatophyta</taxon>
        <taxon>Magnoliopsida</taxon>
        <taxon>eudicotyledons</taxon>
        <taxon>Gunneridae</taxon>
        <taxon>Pentapetalae</taxon>
        <taxon>asterids</taxon>
        <taxon>lamiids</taxon>
        <taxon>Solanales</taxon>
        <taxon>Solanaceae</taxon>
        <taxon>Nicotianoideae</taxon>
        <taxon>Nicotianeae</taxon>
        <taxon>Nicotiana</taxon>
    </lineage>
</organism>
<sequence length="463" mass="52050">MDPTDKEKTSFIIDRGTYYYKVMPFGLKNAGATYQDCIEKVESIEWTDECQQALKDIKSYLSNLSLLAKPKDGERLLIYLDVSEVAVLADFVEDFSTSLVHEAEKGLQVFIGSKPVTWTLFTDGSSNVKGACLGIVLIPQSGEIIRQAIKCYTIITNEVEYEALIAGLEIARELGIEQIVIKSDSQLGENTEANALANLASVTEVTNAENAIVIHLFHSILDQVKNEYVILPEDKKKSQVLHQKAAWYCLIRGNLFRKMFGGPLAWCLGPSQTEYVMREVHERHCGNRAGGRSLHKEKIREVKGQLARSVSGSIVDLLNNYRTSTGETPFSLHYGTEALIPVEIGEPSMRYTHAIEEANEEEMQVSLDLLEERREVALIRMAAQKQMIERCYNRKANLWYFKIGDFVPKKVFRSTTMANVGKLSPNWEGPYKARGIAGKGAYELETMDGSILPSHWNTVHLKK</sequence>
<protein>
    <submittedName>
        <fullName evidence="2">Uncharacterized protein LOC142181782</fullName>
    </submittedName>
</protein>
<evidence type="ECO:0000313" key="2">
    <source>
        <dbReference type="RefSeq" id="XP_075111412.1"/>
    </source>
</evidence>